<dbReference type="Proteomes" id="UP000188388">
    <property type="component" value="Unassembled WGS sequence"/>
</dbReference>
<accession>A0A1R3V823</accession>
<evidence type="ECO:0000313" key="2">
    <source>
        <dbReference type="Proteomes" id="UP000188388"/>
    </source>
</evidence>
<evidence type="ECO:0000313" key="1">
    <source>
        <dbReference type="EMBL" id="SIT56045.1"/>
    </source>
</evidence>
<reference evidence="2" key="1">
    <citation type="submission" date="2017-01" db="EMBL/GenBank/DDBJ databases">
        <authorList>
            <person name="Brunel B."/>
        </authorList>
    </citation>
    <scope>NUCLEOTIDE SEQUENCE [LARGE SCALE GENOMIC DNA]</scope>
</reference>
<protein>
    <submittedName>
        <fullName evidence="1">Uncharacterized protein</fullName>
    </submittedName>
</protein>
<name>A0A1R3V823_9HYPH</name>
<dbReference type="AlphaFoldDB" id="A0A1R3V823"/>
<gene>
    <name evidence="1" type="ORF">BQ8794_240252</name>
</gene>
<keyword evidence="2" id="KW-1185">Reference proteome</keyword>
<organism evidence="1 2">
    <name type="scientific">Mesorhizobium prunaredense</name>
    <dbReference type="NCBI Taxonomy" id="1631249"/>
    <lineage>
        <taxon>Bacteria</taxon>
        <taxon>Pseudomonadati</taxon>
        <taxon>Pseudomonadota</taxon>
        <taxon>Alphaproteobacteria</taxon>
        <taxon>Hyphomicrobiales</taxon>
        <taxon>Phyllobacteriaceae</taxon>
        <taxon>Mesorhizobium</taxon>
    </lineage>
</organism>
<proteinExistence type="predicted"/>
<dbReference type="EMBL" id="FTPD01000017">
    <property type="protein sequence ID" value="SIT56045.1"/>
    <property type="molecule type" value="Genomic_DNA"/>
</dbReference>
<sequence>MPSGAKLLERARGILNEIRITKAEGTAVSEEVTIGILSEAARMLSGSIISLGYAGVFLSADAASVNPDLWPAEWRKRMAADQHCA</sequence>
<dbReference type="RefSeq" id="WP_077379023.1">
    <property type="nucleotide sequence ID" value="NZ_FTPD01000017.1"/>
</dbReference>